<sequence length="178" mass="19852">MGRLIVSAQMTMDSVMDHIEDWFDPEFEDPDGVAQLRAADALVLGRVTYEHFAEYWPSQHGAYAELVNPIPKYVVSSTLTEPLAWNSQLLGADFATEVAALKARYSGDLICYGCGKLANHLARHGLIDEVRFWLYPVVWGDGVRPFHAGQLPIRMRLLSATPYTSGVVKLSYQPLSHS</sequence>
<dbReference type="GO" id="GO:0009231">
    <property type="term" value="P:riboflavin biosynthetic process"/>
    <property type="evidence" value="ECO:0007669"/>
    <property type="project" value="InterPro"/>
</dbReference>
<dbReference type="GO" id="GO:0008703">
    <property type="term" value="F:5-amino-6-(5-phosphoribosylamino)uracil reductase activity"/>
    <property type="evidence" value="ECO:0007669"/>
    <property type="project" value="InterPro"/>
</dbReference>
<name>A0A502DJ74_9MYCO</name>
<keyword evidence="3" id="KW-1185">Reference proteome</keyword>
<feature type="domain" description="Bacterial bifunctional deaminase-reductase C-terminal" evidence="1">
    <location>
        <begin position="29"/>
        <end position="168"/>
    </location>
</feature>
<dbReference type="RefSeq" id="WP_140699897.1">
    <property type="nucleotide sequence ID" value="NZ_RCZG01000026.1"/>
</dbReference>
<reference evidence="2 3" key="1">
    <citation type="journal article" date="2019" name="Environ. Microbiol.">
        <title>Species interactions and distinct microbial communities in high Arctic permafrost affected cryosols are associated with the CH4 and CO2 gas fluxes.</title>
        <authorList>
            <person name="Altshuler I."/>
            <person name="Hamel J."/>
            <person name="Turney S."/>
            <person name="Magnuson E."/>
            <person name="Levesque R."/>
            <person name="Greer C."/>
            <person name="Whyte L.G."/>
        </authorList>
    </citation>
    <scope>NUCLEOTIDE SEQUENCE [LARGE SCALE GENOMIC DNA]</scope>
    <source>
        <strain evidence="2 3">S5.20</strain>
    </source>
</reference>
<organism evidence="2 3">
    <name type="scientific">Mycolicibacterium hodleri</name>
    <dbReference type="NCBI Taxonomy" id="49897"/>
    <lineage>
        <taxon>Bacteria</taxon>
        <taxon>Bacillati</taxon>
        <taxon>Actinomycetota</taxon>
        <taxon>Actinomycetes</taxon>
        <taxon>Mycobacteriales</taxon>
        <taxon>Mycobacteriaceae</taxon>
        <taxon>Mycolicibacterium</taxon>
    </lineage>
</organism>
<dbReference type="InterPro" id="IPR002734">
    <property type="entry name" value="RibDG_C"/>
</dbReference>
<dbReference type="OrthoDB" id="7342392at2"/>
<dbReference type="EMBL" id="RCZG01000026">
    <property type="protein sequence ID" value="TPG25567.1"/>
    <property type="molecule type" value="Genomic_DNA"/>
</dbReference>
<dbReference type="InterPro" id="IPR024072">
    <property type="entry name" value="DHFR-like_dom_sf"/>
</dbReference>
<comment type="caution">
    <text evidence="2">The sequence shown here is derived from an EMBL/GenBank/DDBJ whole genome shotgun (WGS) entry which is preliminary data.</text>
</comment>
<dbReference type="AlphaFoldDB" id="A0A502DJ74"/>
<gene>
    <name evidence="2" type="ORF">EAH80_30065</name>
</gene>
<dbReference type="Gene3D" id="3.40.430.10">
    <property type="entry name" value="Dihydrofolate Reductase, subunit A"/>
    <property type="match status" value="1"/>
</dbReference>
<accession>A0A502DJ74</accession>
<dbReference type="SUPFAM" id="SSF53597">
    <property type="entry name" value="Dihydrofolate reductase-like"/>
    <property type="match status" value="1"/>
</dbReference>
<evidence type="ECO:0000313" key="2">
    <source>
        <dbReference type="EMBL" id="TPG25567.1"/>
    </source>
</evidence>
<proteinExistence type="predicted"/>
<evidence type="ECO:0000259" key="1">
    <source>
        <dbReference type="Pfam" id="PF01872"/>
    </source>
</evidence>
<dbReference type="Proteomes" id="UP000320095">
    <property type="component" value="Unassembled WGS sequence"/>
</dbReference>
<dbReference type="Pfam" id="PF01872">
    <property type="entry name" value="RibD_C"/>
    <property type="match status" value="1"/>
</dbReference>
<evidence type="ECO:0000313" key="3">
    <source>
        <dbReference type="Proteomes" id="UP000320095"/>
    </source>
</evidence>
<protein>
    <submittedName>
        <fullName evidence="2">Deaminase</fullName>
    </submittedName>
</protein>